<gene>
    <name evidence="1" type="ORF">OnM2_093024</name>
</gene>
<proteinExistence type="predicted"/>
<protein>
    <submittedName>
        <fullName evidence="1">Uncharacterized protein</fullName>
    </submittedName>
</protein>
<reference evidence="1 2" key="1">
    <citation type="journal article" date="2018" name="BMC Genomics">
        <title>Comparative genome analyses reveal sequence features reflecting distinct modes of host-adaptation between dicot and monocot powdery mildew.</title>
        <authorList>
            <person name="Wu Y."/>
            <person name="Ma X."/>
            <person name="Pan Z."/>
            <person name="Kale S.D."/>
            <person name="Song Y."/>
            <person name="King H."/>
            <person name="Zhang Q."/>
            <person name="Presley C."/>
            <person name="Deng X."/>
            <person name="Wei C.I."/>
            <person name="Xiao S."/>
        </authorList>
    </citation>
    <scope>NUCLEOTIDE SEQUENCE [LARGE SCALE GENOMIC DNA]</scope>
    <source>
        <strain evidence="1">UMSG2</strain>
    </source>
</reference>
<sequence>MNHKNMKTDRCIVICFDVELMPLKVTSRQKSKISGD</sequence>
<dbReference type="Proteomes" id="UP000286134">
    <property type="component" value="Unassembled WGS sequence"/>
</dbReference>
<keyword evidence="2" id="KW-1185">Reference proteome</keyword>
<organism evidence="1 2">
    <name type="scientific">Erysiphe neolycopersici</name>
    <dbReference type="NCBI Taxonomy" id="212602"/>
    <lineage>
        <taxon>Eukaryota</taxon>
        <taxon>Fungi</taxon>
        <taxon>Dikarya</taxon>
        <taxon>Ascomycota</taxon>
        <taxon>Pezizomycotina</taxon>
        <taxon>Leotiomycetes</taxon>
        <taxon>Erysiphales</taxon>
        <taxon>Erysiphaceae</taxon>
        <taxon>Erysiphe</taxon>
    </lineage>
</organism>
<dbReference type="AlphaFoldDB" id="A0A420HC37"/>
<evidence type="ECO:0000313" key="2">
    <source>
        <dbReference type="Proteomes" id="UP000286134"/>
    </source>
</evidence>
<comment type="caution">
    <text evidence="1">The sequence shown here is derived from an EMBL/GenBank/DDBJ whole genome shotgun (WGS) entry which is preliminary data.</text>
</comment>
<accession>A0A420HC37</accession>
<dbReference type="EMBL" id="MCFK01009309">
    <property type="protein sequence ID" value="RKF55004.1"/>
    <property type="molecule type" value="Genomic_DNA"/>
</dbReference>
<evidence type="ECO:0000313" key="1">
    <source>
        <dbReference type="EMBL" id="RKF55004.1"/>
    </source>
</evidence>
<name>A0A420HC37_9PEZI</name>